<dbReference type="SUPFAM" id="SSF48498">
    <property type="entry name" value="Tetracyclin repressor-like, C-terminal domain"/>
    <property type="match status" value="1"/>
</dbReference>
<dbReference type="Gene3D" id="1.10.357.10">
    <property type="entry name" value="Tetracycline Repressor, domain 2"/>
    <property type="match status" value="1"/>
</dbReference>
<protein>
    <recommendedName>
        <fullName evidence="1">BetI-type transcriptional repressor C-terminal domain-containing protein</fullName>
    </recommendedName>
</protein>
<proteinExistence type="predicted"/>
<dbReference type="OrthoDB" id="7618612at2"/>
<evidence type="ECO:0000313" key="3">
    <source>
        <dbReference type="Proteomes" id="UP000305709"/>
    </source>
</evidence>
<gene>
    <name evidence="2" type="ORF">FHG71_22325</name>
</gene>
<evidence type="ECO:0000259" key="1">
    <source>
        <dbReference type="Pfam" id="PF13977"/>
    </source>
</evidence>
<comment type="caution">
    <text evidence="2">The sequence shown here is derived from an EMBL/GenBank/DDBJ whole genome shotgun (WGS) entry which is preliminary data.</text>
</comment>
<dbReference type="InterPro" id="IPR039538">
    <property type="entry name" value="BetI_C"/>
</dbReference>
<organism evidence="2 3">
    <name type="scientific">Rubellimicrobium roseum</name>
    <dbReference type="NCBI Taxonomy" id="687525"/>
    <lineage>
        <taxon>Bacteria</taxon>
        <taxon>Pseudomonadati</taxon>
        <taxon>Pseudomonadota</taxon>
        <taxon>Alphaproteobacteria</taxon>
        <taxon>Rhodobacterales</taxon>
        <taxon>Roseobacteraceae</taxon>
        <taxon>Rubellimicrobium</taxon>
    </lineage>
</organism>
<dbReference type="Pfam" id="PF13977">
    <property type="entry name" value="TetR_C_6"/>
    <property type="match status" value="1"/>
</dbReference>
<sequence>MRRAVMPREHVEETYLGLYAMIDGFWIRQFIDPNSFRMHDARRICRAYLRRAIEA</sequence>
<dbReference type="AlphaFoldDB" id="A0A5C4N671"/>
<keyword evidence="3" id="KW-1185">Reference proteome</keyword>
<evidence type="ECO:0000313" key="2">
    <source>
        <dbReference type="EMBL" id="TNC60046.1"/>
    </source>
</evidence>
<reference evidence="2 3" key="1">
    <citation type="submission" date="2019-06" db="EMBL/GenBank/DDBJ databases">
        <authorList>
            <person name="Jiang L."/>
        </authorList>
    </citation>
    <scope>NUCLEOTIDE SEQUENCE [LARGE SCALE GENOMIC DNA]</scope>
    <source>
        <strain evidence="2 3">YIM 48858</strain>
    </source>
</reference>
<dbReference type="Proteomes" id="UP000305709">
    <property type="component" value="Unassembled WGS sequence"/>
</dbReference>
<dbReference type="InterPro" id="IPR036271">
    <property type="entry name" value="Tet_transcr_reg_TetR-rel_C_sf"/>
</dbReference>
<dbReference type="EMBL" id="VDFV01000087">
    <property type="protein sequence ID" value="TNC60046.1"/>
    <property type="molecule type" value="Genomic_DNA"/>
</dbReference>
<feature type="domain" description="BetI-type transcriptional repressor C-terminal" evidence="1">
    <location>
        <begin position="7"/>
        <end position="53"/>
    </location>
</feature>
<name>A0A5C4N671_9RHOB</name>
<accession>A0A5C4N671</accession>